<gene>
    <name evidence="2" type="ORF">Tco_1090894</name>
</gene>
<accession>A0ABQ5I5Q5</accession>
<evidence type="ECO:0008006" key="4">
    <source>
        <dbReference type="Google" id="ProtNLM"/>
    </source>
</evidence>
<dbReference type="Proteomes" id="UP001151760">
    <property type="component" value="Unassembled WGS sequence"/>
</dbReference>
<protein>
    <recommendedName>
        <fullName evidence="4">Transposase (Putative), gypsy type</fullName>
    </recommendedName>
</protein>
<evidence type="ECO:0000256" key="1">
    <source>
        <dbReference type="SAM" id="MobiDB-lite"/>
    </source>
</evidence>
<dbReference type="EMBL" id="BQNB010020382">
    <property type="protein sequence ID" value="GJT95376.1"/>
    <property type="molecule type" value="Genomic_DNA"/>
</dbReference>
<keyword evidence="3" id="KW-1185">Reference proteome</keyword>
<evidence type="ECO:0000313" key="3">
    <source>
        <dbReference type="Proteomes" id="UP001151760"/>
    </source>
</evidence>
<sequence>MGSVTDIKSGLSSRALEILCETYYIPEEVHPQLPSPNQTIHEMPIGKIGIYTRFFEYANFRLPLSSFFVDLLKYYRIHISQLSVIGAEKNDRFFWIDSFACPASFPWNSSTNVSKDPFPKPSQFNLDHYAALVARPAPFHKYPEPFLCLIEMDLFAFIHTTDPLKVKIVERQHNEDELRLLDTTVGRIVPLLPVVSARNSSKLEASVDRLFDEGDSGDQVGHDIGEGAGVPVASEAVGATTDDVVPVPPRQKKKRKVIVGDAGGPSQPAKKLRSDHGVPSGLTVGGKSRSTIQHLLVGAVLNAEEEGPVDSLVGVNLRTITASQRFVISDSSHHSGTNIAEAEVDSVVRTSIPIMTVATTVATPGDVAGVKKVTRPSIFSSGSVSVGGSNPTMGSFLDLSGSDLLVGGICSVIDPDSDAQKTYVPRWSVTNRSLLDNSRIFREMVDEFSPPKFFASIHGMEHDQLFTEFNVGAARQMSLSAEVRMRAKYNIKEKRKLNSVVEEKDTLLKSKYAKIESLKAQLLIKEAEAAEAIRLRVEATKFESVEASLRGEIQSLRYGNSSLEWEKGELLVRVSDLAASVKSDTLAVRVHDLEASSAGLQEKVAAYKDFVVRIERFQDEQMAVINEKFDKLDADFTKTCLHLEERFYPYLLTTIAERRWLRTHGVRLAVLKCLNSLEYLSALGAAISKAIKKGMQDGLAAGIIHEQAGRTLFDVAAFNPSAERDFSSALQDVQNVNFSLLAELVAHKDASVEAVMNLLRLDETLAERLGLKPLSSTALEGTQDVLAAATTIALSATFASSTVIHPISTEDYDVSPVGGQEVEPAVSQADGVDADSFLNVDDTNLHLP</sequence>
<feature type="region of interest" description="Disordered" evidence="1">
    <location>
        <begin position="239"/>
        <end position="285"/>
    </location>
</feature>
<reference evidence="2" key="1">
    <citation type="journal article" date="2022" name="Int. J. Mol. Sci.">
        <title>Draft Genome of Tanacetum Coccineum: Genomic Comparison of Closely Related Tanacetum-Family Plants.</title>
        <authorList>
            <person name="Yamashiro T."/>
            <person name="Shiraishi A."/>
            <person name="Nakayama K."/>
            <person name="Satake H."/>
        </authorList>
    </citation>
    <scope>NUCLEOTIDE SEQUENCE</scope>
</reference>
<dbReference type="PANTHER" id="PTHR31099:SF41">
    <property type="entry name" value="TRANSPOSASE (PUTATIVE), GYPSY TYPE-RELATED"/>
    <property type="match status" value="1"/>
</dbReference>
<reference evidence="2" key="2">
    <citation type="submission" date="2022-01" db="EMBL/GenBank/DDBJ databases">
        <authorList>
            <person name="Yamashiro T."/>
            <person name="Shiraishi A."/>
            <person name="Satake H."/>
            <person name="Nakayama K."/>
        </authorList>
    </citation>
    <scope>NUCLEOTIDE SEQUENCE</scope>
</reference>
<evidence type="ECO:0000313" key="2">
    <source>
        <dbReference type="EMBL" id="GJT95376.1"/>
    </source>
</evidence>
<dbReference type="PANTHER" id="PTHR31099">
    <property type="entry name" value="OS06G0165300 PROTEIN"/>
    <property type="match status" value="1"/>
</dbReference>
<comment type="caution">
    <text evidence="2">The sequence shown here is derived from an EMBL/GenBank/DDBJ whole genome shotgun (WGS) entry which is preliminary data.</text>
</comment>
<name>A0ABQ5I5Q5_9ASTR</name>
<organism evidence="2 3">
    <name type="scientific">Tanacetum coccineum</name>
    <dbReference type="NCBI Taxonomy" id="301880"/>
    <lineage>
        <taxon>Eukaryota</taxon>
        <taxon>Viridiplantae</taxon>
        <taxon>Streptophyta</taxon>
        <taxon>Embryophyta</taxon>
        <taxon>Tracheophyta</taxon>
        <taxon>Spermatophyta</taxon>
        <taxon>Magnoliopsida</taxon>
        <taxon>eudicotyledons</taxon>
        <taxon>Gunneridae</taxon>
        <taxon>Pentapetalae</taxon>
        <taxon>asterids</taxon>
        <taxon>campanulids</taxon>
        <taxon>Asterales</taxon>
        <taxon>Asteraceae</taxon>
        <taxon>Asteroideae</taxon>
        <taxon>Anthemideae</taxon>
        <taxon>Anthemidinae</taxon>
        <taxon>Tanacetum</taxon>
    </lineage>
</organism>
<proteinExistence type="predicted"/>